<name>A0A7X6DGQ4_9BURK</name>
<reference evidence="4 5" key="1">
    <citation type="journal article" date="2020" name="Nature">
        <title>Bacterial chemolithoautotrophy via manganese oxidation.</title>
        <authorList>
            <person name="Yu H."/>
            <person name="Leadbetter J.R."/>
        </authorList>
    </citation>
    <scope>NUCLEOTIDE SEQUENCE [LARGE SCALE GENOMIC DNA]</scope>
    <source>
        <strain evidence="4 5">RBP-1</strain>
    </source>
</reference>
<organism evidence="4 5">
    <name type="scientific">Ramlibacter lithotrophicus</name>
    <dbReference type="NCBI Taxonomy" id="2606681"/>
    <lineage>
        <taxon>Bacteria</taxon>
        <taxon>Pseudomonadati</taxon>
        <taxon>Pseudomonadota</taxon>
        <taxon>Betaproteobacteria</taxon>
        <taxon>Burkholderiales</taxon>
        <taxon>Comamonadaceae</taxon>
        <taxon>Ramlibacter</taxon>
    </lineage>
</organism>
<dbReference type="PROSITE" id="PS51371">
    <property type="entry name" value="CBS"/>
    <property type="match status" value="4"/>
</dbReference>
<dbReference type="PANTHER" id="PTHR43080">
    <property type="entry name" value="CBS DOMAIN-CONTAINING PROTEIN CBSX3, MITOCHONDRIAL"/>
    <property type="match status" value="1"/>
</dbReference>
<dbReference type="SMART" id="SM00116">
    <property type="entry name" value="CBS"/>
    <property type="match status" value="4"/>
</dbReference>
<dbReference type="Proteomes" id="UP000521868">
    <property type="component" value="Unassembled WGS sequence"/>
</dbReference>
<dbReference type="CDD" id="cd02205">
    <property type="entry name" value="CBS_pair_SF"/>
    <property type="match status" value="1"/>
</dbReference>
<evidence type="ECO:0000313" key="4">
    <source>
        <dbReference type="EMBL" id="NKE66838.1"/>
    </source>
</evidence>
<dbReference type="SUPFAM" id="SSF54631">
    <property type="entry name" value="CBS-domain pair"/>
    <property type="match status" value="2"/>
</dbReference>
<feature type="domain" description="CBS" evidence="3">
    <location>
        <begin position="12"/>
        <end position="67"/>
    </location>
</feature>
<comment type="caution">
    <text evidence="4">The sequence shown here is derived from an EMBL/GenBank/DDBJ whole genome shotgun (WGS) entry which is preliminary data.</text>
</comment>
<keyword evidence="1 2" id="KW-0129">CBS domain</keyword>
<protein>
    <submittedName>
        <fullName evidence="4">CBS domain-containing protein</fullName>
    </submittedName>
</protein>
<dbReference type="PANTHER" id="PTHR43080:SF2">
    <property type="entry name" value="CBS DOMAIN-CONTAINING PROTEIN"/>
    <property type="match status" value="1"/>
</dbReference>
<proteinExistence type="predicted"/>
<sequence length="393" mass="42608">MNISRRAISAVMTRNVCHVGIQQSAKDALALMQKHTVSSVLVTEDEMILGIITERDVVRALQCNDKLKALSCTDLMQAPVVTTPATTSCLDAYHLMAGRSIRHLAVTDKAGHVVGIASEGDVMRNFGIEYYMNFKDVASVMSTEFCKVHLSVTVADALSMMLEKCQSCAVVVDELERPAGMLTERDAVRLWKEGVDPGALAVQEAMHTPVMTVKPTKRLHAAVKSMETARIRRLVVVDQHGIACGLLTHHEIARGLEGDYARYLKEIVEFQARSLQEAAQAIDERLLLANILRSVTGTALLASDLDFRIAYVTPSIGPVLGLRVEDVGGTDIRATLETIGWRGAGAFVNAESVARGARHYAVMTTRGMADIQVSGLIDGGNQPQGYLVLAQKA</sequence>
<dbReference type="InterPro" id="IPR051257">
    <property type="entry name" value="Diverse_CBS-Domain"/>
</dbReference>
<evidence type="ECO:0000256" key="2">
    <source>
        <dbReference type="PROSITE-ProRule" id="PRU00703"/>
    </source>
</evidence>
<dbReference type="InterPro" id="IPR000644">
    <property type="entry name" value="CBS_dom"/>
</dbReference>
<feature type="domain" description="CBS" evidence="3">
    <location>
        <begin position="206"/>
        <end position="264"/>
    </location>
</feature>
<evidence type="ECO:0000259" key="3">
    <source>
        <dbReference type="PROSITE" id="PS51371"/>
    </source>
</evidence>
<dbReference type="RefSeq" id="WP_168107956.1">
    <property type="nucleotide sequence ID" value="NZ_VTOX01000004.1"/>
</dbReference>
<accession>A0A7X6DGQ4</accession>
<dbReference type="AlphaFoldDB" id="A0A7X6DGQ4"/>
<evidence type="ECO:0000256" key="1">
    <source>
        <dbReference type="ARBA" id="ARBA00023122"/>
    </source>
</evidence>
<dbReference type="Gene3D" id="3.10.580.10">
    <property type="entry name" value="CBS-domain"/>
    <property type="match status" value="2"/>
</dbReference>
<gene>
    <name evidence="4" type="ORF">RAMLITH_13475</name>
</gene>
<keyword evidence="5" id="KW-1185">Reference proteome</keyword>
<feature type="domain" description="CBS" evidence="3">
    <location>
        <begin position="76"/>
        <end position="137"/>
    </location>
</feature>
<feature type="domain" description="CBS" evidence="3">
    <location>
        <begin position="141"/>
        <end position="197"/>
    </location>
</feature>
<dbReference type="Pfam" id="PF00571">
    <property type="entry name" value="CBS"/>
    <property type="match status" value="4"/>
</dbReference>
<evidence type="ECO:0000313" key="5">
    <source>
        <dbReference type="Proteomes" id="UP000521868"/>
    </source>
</evidence>
<dbReference type="EMBL" id="VTOX01000004">
    <property type="protein sequence ID" value="NKE66838.1"/>
    <property type="molecule type" value="Genomic_DNA"/>
</dbReference>
<dbReference type="InterPro" id="IPR046342">
    <property type="entry name" value="CBS_dom_sf"/>
</dbReference>